<accession>A0AAD6CHT8</accession>
<gene>
    <name evidence="7" type="ORF">N7494_005369</name>
    <name evidence="6" type="ORF">N7494_006945</name>
    <name evidence="3" type="ORF">N7494_009907</name>
    <name evidence="4" type="ORF">N7494_009923</name>
    <name evidence="5" type="ORF">N7494_009948</name>
    <name evidence="2" type="ORF">N7494_013292</name>
</gene>
<dbReference type="Proteomes" id="UP001220324">
    <property type="component" value="Unassembled WGS sequence"/>
</dbReference>
<name>A0AAD6CHT8_9EURO</name>
<evidence type="ECO:0000256" key="1">
    <source>
        <dbReference type="SAM" id="MobiDB-lite"/>
    </source>
</evidence>
<dbReference type="EMBL" id="JAQIZZ010000007">
    <property type="protein sequence ID" value="KAJ5533355.1"/>
    <property type="molecule type" value="Genomic_DNA"/>
</dbReference>
<evidence type="ECO:0000313" key="8">
    <source>
        <dbReference type="Proteomes" id="UP001220324"/>
    </source>
</evidence>
<feature type="region of interest" description="Disordered" evidence="1">
    <location>
        <begin position="1"/>
        <end position="26"/>
    </location>
</feature>
<keyword evidence="8" id="KW-1185">Reference proteome</keyword>
<dbReference type="EMBL" id="JAQIZZ010000007">
    <property type="protein sequence ID" value="KAJ5533396.1"/>
    <property type="molecule type" value="Genomic_DNA"/>
</dbReference>
<proteinExistence type="predicted"/>
<evidence type="ECO:0000313" key="7">
    <source>
        <dbReference type="EMBL" id="KAJ5544090.1"/>
    </source>
</evidence>
<reference evidence="2 8" key="1">
    <citation type="journal article" date="2023" name="IMA Fungus">
        <title>Comparative genomic study of the Penicillium genus elucidates a diverse pangenome and 15 lateral gene transfer events.</title>
        <authorList>
            <person name="Petersen C."/>
            <person name="Sorensen T."/>
            <person name="Nielsen M.R."/>
            <person name="Sondergaard T.E."/>
            <person name="Sorensen J.L."/>
            <person name="Fitzpatrick D.A."/>
            <person name="Frisvad J.C."/>
            <person name="Nielsen K.L."/>
        </authorList>
    </citation>
    <scope>NUCLEOTIDE SEQUENCE [LARGE SCALE GENOMIC DNA]</scope>
    <source>
        <strain evidence="2 8">IBT 35679</strain>
    </source>
</reference>
<dbReference type="EMBL" id="JAQIZZ010000012">
    <property type="protein sequence ID" value="KAJ5522862.1"/>
    <property type="molecule type" value="Genomic_DNA"/>
</dbReference>
<reference evidence="2" key="2">
    <citation type="submission" date="2023-01" db="EMBL/GenBank/DDBJ databases">
        <authorList>
            <person name="Petersen C."/>
        </authorList>
    </citation>
    <scope>NUCLEOTIDE SEQUENCE</scope>
    <source>
        <strain evidence="2">IBT 35679</strain>
    </source>
</reference>
<dbReference type="AlphaFoldDB" id="A0AAD6CHT8"/>
<evidence type="ECO:0000313" key="3">
    <source>
        <dbReference type="EMBL" id="KAJ5533355.1"/>
    </source>
</evidence>
<dbReference type="EMBL" id="JAQIZZ010000004">
    <property type="protein sequence ID" value="KAJ5544090.1"/>
    <property type="molecule type" value="Genomic_DNA"/>
</dbReference>
<evidence type="ECO:0000313" key="2">
    <source>
        <dbReference type="EMBL" id="KAJ5522862.1"/>
    </source>
</evidence>
<dbReference type="EMBL" id="JAQIZZ010000007">
    <property type="protein sequence ID" value="KAJ5533371.1"/>
    <property type="molecule type" value="Genomic_DNA"/>
</dbReference>
<protein>
    <submittedName>
        <fullName evidence="2">Uncharacterized protein</fullName>
    </submittedName>
</protein>
<dbReference type="EMBL" id="JAQIZZ010000006">
    <property type="protein sequence ID" value="KAJ5537466.1"/>
    <property type="molecule type" value="Genomic_DNA"/>
</dbReference>
<sequence>MLDGVNVTPRDPPAQPCGREDKVDGRPIRAFLPGDGPSRQETIQAPICHEEHNRLRFPLTVPHRHLVASPQLVVAVEVPHNKSIEVVSILALDPLTGLLDYMQAFV</sequence>
<organism evidence="2 8">
    <name type="scientific">Penicillium frequentans</name>
    <dbReference type="NCBI Taxonomy" id="3151616"/>
    <lineage>
        <taxon>Eukaryota</taxon>
        <taxon>Fungi</taxon>
        <taxon>Dikarya</taxon>
        <taxon>Ascomycota</taxon>
        <taxon>Pezizomycotina</taxon>
        <taxon>Eurotiomycetes</taxon>
        <taxon>Eurotiomycetidae</taxon>
        <taxon>Eurotiales</taxon>
        <taxon>Aspergillaceae</taxon>
        <taxon>Penicillium</taxon>
    </lineage>
</organism>
<evidence type="ECO:0000313" key="6">
    <source>
        <dbReference type="EMBL" id="KAJ5537466.1"/>
    </source>
</evidence>
<evidence type="ECO:0000313" key="4">
    <source>
        <dbReference type="EMBL" id="KAJ5533371.1"/>
    </source>
</evidence>
<evidence type="ECO:0000313" key="5">
    <source>
        <dbReference type="EMBL" id="KAJ5533396.1"/>
    </source>
</evidence>
<comment type="caution">
    <text evidence="2">The sequence shown here is derived from an EMBL/GenBank/DDBJ whole genome shotgun (WGS) entry which is preliminary data.</text>
</comment>